<organism evidence="2 3">
    <name type="scientific">Candidatus Woesebacteria bacterium RIFCSPHIGHO2_02_FULL_39_13</name>
    <dbReference type="NCBI Taxonomy" id="1802505"/>
    <lineage>
        <taxon>Bacteria</taxon>
        <taxon>Candidatus Woeseibacteriota</taxon>
    </lineage>
</organism>
<dbReference type="EMBL" id="MGGR01000035">
    <property type="protein sequence ID" value="OGM32148.1"/>
    <property type="molecule type" value="Genomic_DNA"/>
</dbReference>
<dbReference type="STRING" id="1802505.A3D01_02055"/>
<evidence type="ECO:0000313" key="3">
    <source>
        <dbReference type="Proteomes" id="UP000177169"/>
    </source>
</evidence>
<keyword evidence="1" id="KW-1133">Transmembrane helix</keyword>
<keyword evidence="1" id="KW-0812">Transmembrane</keyword>
<sequence>MKRFKDWYWRPLRISRKVIMIPQGPIVVMAIGAISGIVYSYVPLHPVLLWFLLGVIALSALIVLLLLPPNYRR</sequence>
<feature type="transmembrane region" description="Helical" evidence="1">
    <location>
        <begin position="48"/>
        <end position="67"/>
    </location>
</feature>
<protein>
    <submittedName>
        <fullName evidence="2">Uncharacterized protein</fullName>
    </submittedName>
</protein>
<feature type="transmembrane region" description="Helical" evidence="1">
    <location>
        <begin position="21"/>
        <end position="42"/>
    </location>
</feature>
<gene>
    <name evidence="2" type="ORF">A3D01_02055</name>
</gene>
<dbReference type="Proteomes" id="UP000177169">
    <property type="component" value="Unassembled WGS sequence"/>
</dbReference>
<dbReference type="AlphaFoldDB" id="A0A1F7YZP5"/>
<accession>A0A1F7YZP5</accession>
<name>A0A1F7YZP5_9BACT</name>
<evidence type="ECO:0000256" key="1">
    <source>
        <dbReference type="SAM" id="Phobius"/>
    </source>
</evidence>
<reference evidence="2 3" key="1">
    <citation type="journal article" date="2016" name="Nat. Commun.">
        <title>Thousands of microbial genomes shed light on interconnected biogeochemical processes in an aquifer system.</title>
        <authorList>
            <person name="Anantharaman K."/>
            <person name="Brown C.T."/>
            <person name="Hug L.A."/>
            <person name="Sharon I."/>
            <person name="Castelle C.J."/>
            <person name="Probst A.J."/>
            <person name="Thomas B.C."/>
            <person name="Singh A."/>
            <person name="Wilkins M.J."/>
            <person name="Karaoz U."/>
            <person name="Brodie E.L."/>
            <person name="Williams K.H."/>
            <person name="Hubbard S.S."/>
            <person name="Banfield J.F."/>
        </authorList>
    </citation>
    <scope>NUCLEOTIDE SEQUENCE [LARGE SCALE GENOMIC DNA]</scope>
</reference>
<proteinExistence type="predicted"/>
<evidence type="ECO:0000313" key="2">
    <source>
        <dbReference type="EMBL" id="OGM32148.1"/>
    </source>
</evidence>
<comment type="caution">
    <text evidence="2">The sequence shown here is derived from an EMBL/GenBank/DDBJ whole genome shotgun (WGS) entry which is preliminary data.</text>
</comment>
<keyword evidence="1" id="KW-0472">Membrane</keyword>